<dbReference type="EMBL" id="JBHFQA010000009">
    <property type="protein sequence ID" value="KAL2093032.1"/>
    <property type="molecule type" value="Genomic_DNA"/>
</dbReference>
<evidence type="ECO:0000256" key="5">
    <source>
        <dbReference type="ARBA" id="ARBA00022723"/>
    </source>
</evidence>
<reference evidence="10 11" key="1">
    <citation type="submission" date="2024-09" db="EMBL/GenBank/DDBJ databases">
        <title>A chromosome-level genome assembly of Gray's grenadier anchovy, Coilia grayii.</title>
        <authorList>
            <person name="Fu Z."/>
        </authorList>
    </citation>
    <scope>NUCLEOTIDE SEQUENCE [LARGE SCALE GENOMIC DNA]</scope>
    <source>
        <strain evidence="10">G4</strain>
        <tissue evidence="10">Muscle</tissue>
    </source>
</reference>
<dbReference type="InterPro" id="IPR045249">
    <property type="entry name" value="HARBI1-like"/>
</dbReference>
<dbReference type="GO" id="GO:0016787">
    <property type="term" value="F:hydrolase activity"/>
    <property type="evidence" value="ECO:0007669"/>
    <property type="project" value="UniProtKB-KW"/>
</dbReference>
<keyword evidence="4" id="KW-0540">Nuclease</keyword>
<dbReference type="Proteomes" id="UP001591681">
    <property type="component" value="Unassembled WGS sequence"/>
</dbReference>
<feature type="region of interest" description="Disordered" evidence="8">
    <location>
        <begin position="322"/>
        <end position="344"/>
    </location>
</feature>
<comment type="caution">
    <text evidence="10">The sequence shown here is derived from an EMBL/GenBank/DDBJ whole genome shotgun (WGS) entry which is preliminary data.</text>
</comment>
<dbReference type="GO" id="GO:0005634">
    <property type="term" value="C:nucleus"/>
    <property type="evidence" value="ECO:0007669"/>
    <property type="project" value="UniProtKB-SubCell"/>
</dbReference>
<evidence type="ECO:0000256" key="6">
    <source>
        <dbReference type="ARBA" id="ARBA00022801"/>
    </source>
</evidence>
<evidence type="ECO:0000256" key="2">
    <source>
        <dbReference type="ARBA" id="ARBA00004123"/>
    </source>
</evidence>
<comment type="cofactor">
    <cofactor evidence="1">
        <name>a divalent metal cation</name>
        <dbReference type="ChEBI" id="CHEBI:60240"/>
    </cofactor>
</comment>
<keyword evidence="11" id="KW-1185">Reference proteome</keyword>
<sequence length="396" mass="44083">MDNTTCGQSNHESKAEVGHRLVLELRLDSDLFQQYFRLSRELFDELLARVGPSISKLDTRFRRAIGPAQRLAICLRYLATGDSFRTIAFSYRVGHCTVCRVVREVAAAIWQVLVSEFLPAPSREDWLSVAEGFRERWNFPNCVGSIDGKHVIIQAPDNSGSLYFNYKGTYSIILLAVVDSNYLFRVVDAGGYGRTSDGGTLYNSTFGEGLRDGTLDLPEDATIRGAEQRGRMPFVFVGDEAFPLRWNLMRPFPGPYVPGEKRIFNSRLSRARLVVECAFGILSSQWRMYRRVIGASPATAEVCVRATCVLHNYLRVMTLRRKETSPPRGVQDGSKQRHTGGTESESSVCLLLQSRRGCPLAAPAMTSLHNCGTPQTVLLRATHSSFKGKNSSVAQA</sequence>
<evidence type="ECO:0000259" key="9">
    <source>
        <dbReference type="Pfam" id="PF13359"/>
    </source>
</evidence>
<dbReference type="PANTHER" id="PTHR22930:SF279">
    <property type="entry name" value="SIMILAR TO ENSANGP00000010363"/>
    <property type="match status" value="1"/>
</dbReference>
<gene>
    <name evidence="10" type="ORF">ACEWY4_010344</name>
</gene>
<protein>
    <recommendedName>
        <fullName evidence="9">DDE Tnp4 domain-containing protein</fullName>
    </recommendedName>
</protein>
<keyword evidence="5" id="KW-0479">Metal-binding</keyword>
<proteinExistence type="inferred from homology"/>
<keyword evidence="7" id="KW-0539">Nucleus</keyword>
<dbReference type="PANTHER" id="PTHR22930">
    <property type="match status" value="1"/>
</dbReference>
<evidence type="ECO:0000256" key="3">
    <source>
        <dbReference type="ARBA" id="ARBA00006958"/>
    </source>
</evidence>
<evidence type="ECO:0000313" key="11">
    <source>
        <dbReference type="Proteomes" id="UP001591681"/>
    </source>
</evidence>
<name>A0ABD1K1N2_9TELE</name>
<dbReference type="AlphaFoldDB" id="A0ABD1K1N2"/>
<evidence type="ECO:0000256" key="1">
    <source>
        <dbReference type="ARBA" id="ARBA00001968"/>
    </source>
</evidence>
<dbReference type="InterPro" id="IPR027806">
    <property type="entry name" value="HARBI1_dom"/>
</dbReference>
<dbReference type="GO" id="GO:0046872">
    <property type="term" value="F:metal ion binding"/>
    <property type="evidence" value="ECO:0007669"/>
    <property type="project" value="UniProtKB-KW"/>
</dbReference>
<dbReference type="Pfam" id="PF13359">
    <property type="entry name" value="DDE_Tnp_4"/>
    <property type="match status" value="1"/>
</dbReference>
<comment type="subcellular location">
    <subcellularLocation>
        <location evidence="2">Nucleus</location>
    </subcellularLocation>
</comment>
<evidence type="ECO:0000313" key="10">
    <source>
        <dbReference type="EMBL" id="KAL2093032.1"/>
    </source>
</evidence>
<evidence type="ECO:0000256" key="4">
    <source>
        <dbReference type="ARBA" id="ARBA00022722"/>
    </source>
</evidence>
<accession>A0ABD1K1N2</accession>
<feature type="domain" description="DDE Tnp4" evidence="9">
    <location>
        <begin position="146"/>
        <end position="312"/>
    </location>
</feature>
<organism evidence="10 11">
    <name type="scientific">Coilia grayii</name>
    <name type="common">Gray's grenadier anchovy</name>
    <dbReference type="NCBI Taxonomy" id="363190"/>
    <lineage>
        <taxon>Eukaryota</taxon>
        <taxon>Metazoa</taxon>
        <taxon>Chordata</taxon>
        <taxon>Craniata</taxon>
        <taxon>Vertebrata</taxon>
        <taxon>Euteleostomi</taxon>
        <taxon>Actinopterygii</taxon>
        <taxon>Neopterygii</taxon>
        <taxon>Teleostei</taxon>
        <taxon>Clupei</taxon>
        <taxon>Clupeiformes</taxon>
        <taxon>Clupeoidei</taxon>
        <taxon>Engraulidae</taxon>
        <taxon>Coilinae</taxon>
        <taxon>Coilia</taxon>
    </lineage>
</organism>
<evidence type="ECO:0000256" key="7">
    <source>
        <dbReference type="ARBA" id="ARBA00023242"/>
    </source>
</evidence>
<dbReference type="GO" id="GO:0004518">
    <property type="term" value="F:nuclease activity"/>
    <property type="evidence" value="ECO:0007669"/>
    <property type="project" value="UniProtKB-KW"/>
</dbReference>
<keyword evidence="6" id="KW-0378">Hydrolase</keyword>
<evidence type="ECO:0000256" key="8">
    <source>
        <dbReference type="SAM" id="MobiDB-lite"/>
    </source>
</evidence>
<comment type="similarity">
    <text evidence="3">Belongs to the HARBI1 family.</text>
</comment>